<dbReference type="InterPro" id="IPR036116">
    <property type="entry name" value="FN3_sf"/>
</dbReference>
<dbReference type="STRING" id="459349.CLOAM0030"/>
<dbReference type="InterPro" id="IPR026444">
    <property type="entry name" value="Secre_tail"/>
</dbReference>
<dbReference type="HOGENOM" id="CLU_418392_0_0_0"/>
<accession>B0VIF9</accession>
<evidence type="ECO:0000313" key="3">
    <source>
        <dbReference type="Proteomes" id="UP000002019"/>
    </source>
</evidence>
<protein>
    <recommendedName>
        <fullName evidence="1">Fibronectin type-III domain-containing protein</fullName>
    </recommendedName>
</protein>
<dbReference type="EMBL" id="CU466930">
    <property type="protein sequence ID" value="CAO79948.1"/>
    <property type="molecule type" value="Genomic_DNA"/>
</dbReference>
<dbReference type="Pfam" id="PF18962">
    <property type="entry name" value="Por_Secre_tail"/>
    <property type="match status" value="1"/>
</dbReference>
<feature type="domain" description="Fibronectin type-III" evidence="1">
    <location>
        <begin position="478"/>
        <end position="563"/>
    </location>
</feature>
<dbReference type="PROSITE" id="PS50853">
    <property type="entry name" value="FN3"/>
    <property type="match status" value="1"/>
</dbReference>
<dbReference type="InterPro" id="IPR003961">
    <property type="entry name" value="FN3_dom"/>
</dbReference>
<reference evidence="2 3" key="1">
    <citation type="journal article" date="2008" name="J. Bacteriol.">
        <title>'Candidatus Cloacamonas acidaminovorans': genome sequence reconstruction provides a first glimpse of a new bacterial division.</title>
        <authorList>
            <person name="Pelletier E."/>
            <person name="Kreimeyer A."/>
            <person name="Bocs S."/>
            <person name="Rouy Z."/>
            <person name="Gyapay G."/>
            <person name="Chouari R."/>
            <person name="Riviere D."/>
            <person name="Ganesan A."/>
            <person name="Daegelen P."/>
            <person name="Sghir A."/>
            <person name="Cohen G.N."/>
            <person name="Medigue C."/>
            <person name="Weissenbach J."/>
            <person name="Le Paslier D."/>
        </authorList>
    </citation>
    <scope>NUCLEOTIDE SEQUENCE [LARGE SCALE GENOMIC DNA]</scope>
    <source>
        <strain evidence="3">Evry</strain>
    </source>
</reference>
<dbReference type="Gene3D" id="2.60.40.10">
    <property type="entry name" value="Immunoglobulins"/>
    <property type="match status" value="1"/>
</dbReference>
<dbReference type="AlphaFoldDB" id="B0VIF9"/>
<dbReference type="KEGG" id="caci:CLOAM0030"/>
<evidence type="ECO:0000313" key="2">
    <source>
        <dbReference type="EMBL" id="CAO79948.1"/>
    </source>
</evidence>
<dbReference type="CDD" id="cd00063">
    <property type="entry name" value="FN3"/>
    <property type="match status" value="1"/>
</dbReference>
<dbReference type="Proteomes" id="UP000002019">
    <property type="component" value="Chromosome"/>
</dbReference>
<dbReference type="InterPro" id="IPR013783">
    <property type="entry name" value="Ig-like_fold"/>
</dbReference>
<sequence>MKRIILLLSLFLLFYGLNAQFSNSALTPTLLAGGAGEQVIPKIAICNNGNMYLARFDNLNGSYEVWMQYLDSSGNHLWQNPRGILVSNFPQMTWLTEWDLDVDSSGNAWLTFQDIRTAGVNNIMLYKVDSDGNILLSPNGIALSNDISADFSNLSPILLCHSSGDVYVAWQRNALTTEIHLQRISPSGEFLWGTNGLTFAGDAISFTWPQLLDSGDGNLLLKYYIDSGPFWAPNRQIFVTKLSPQGTTIWDVAINNASGLPAWEQIIPFVSDGNGGAVLAWYDDRYNDMINEVYMARVNSGGTVTTSENGTLISTDTFNQQYYPKLAVDTVNEKVFAWYRTTDPDQNNIGLARQLMDYSGNRLWGDTGVQIIAQGNSYSDPVAAYFYQDTAYGIYSLAVNPGDSYNEHLKVNAVKSDQSSPWSADIFLDSVGNPKLHFDLDVANAGWCVLAYEEGVNYDIYAMRLNPDGTLGGAYYPAPQFLNGFVDAQGTVHLGWQAPSITPDNYFVYVDEELYTTLPAETTSCSISDLTPGTYSFYVCAFYSPDHISSPSNMITLTIIPNAVEDENQNPAFLQLEVKPNPIRNSFTISYFQDKSPAKLVVYNIRGQKVCEQTFSGGANGIVSQNLNLNLPNGVYLLQLNSHNQSRQKKVTIIK</sequence>
<dbReference type="SUPFAM" id="SSF49265">
    <property type="entry name" value="Fibronectin type III"/>
    <property type="match status" value="1"/>
</dbReference>
<gene>
    <name evidence="2" type="ordered locus">CLOAM0030</name>
</gene>
<dbReference type="RefSeq" id="WP_015423809.1">
    <property type="nucleotide sequence ID" value="NC_020449.1"/>
</dbReference>
<keyword evidence="3" id="KW-1185">Reference proteome</keyword>
<dbReference type="NCBIfam" id="TIGR04183">
    <property type="entry name" value="Por_Secre_tail"/>
    <property type="match status" value="1"/>
</dbReference>
<proteinExistence type="predicted"/>
<dbReference type="OrthoDB" id="9811934at2"/>
<evidence type="ECO:0000259" key="1">
    <source>
        <dbReference type="PROSITE" id="PS50853"/>
    </source>
</evidence>
<dbReference type="eggNOG" id="COG4412">
    <property type="taxonomic scope" value="Bacteria"/>
</dbReference>
<name>B0VIF9_CLOAI</name>
<organism evidence="2 3">
    <name type="scientific">Cloacimonas acidaminovorans (strain Evry)</name>
    <dbReference type="NCBI Taxonomy" id="459349"/>
    <lineage>
        <taxon>Bacteria</taxon>
        <taxon>Pseudomonadati</taxon>
        <taxon>Candidatus Cloacimonadota</taxon>
        <taxon>Candidatus Cloacimonadia</taxon>
        <taxon>Candidatus Cloacimonadales</taxon>
        <taxon>Candidatus Cloacimonadaceae</taxon>
        <taxon>Candidatus Cloacimonas</taxon>
    </lineage>
</organism>